<name>A0A6C0BF30_9ZZZZ</name>
<evidence type="ECO:0000313" key="1">
    <source>
        <dbReference type="EMBL" id="QHS90391.1"/>
    </source>
</evidence>
<reference evidence="1" key="1">
    <citation type="journal article" date="2020" name="Nature">
        <title>Giant virus diversity and host interactions through global metagenomics.</title>
        <authorList>
            <person name="Schulz F."/>
            <person name="Roux S."/>
            <person name="Paez-Espino D."/>
            <person name="Jungbluth S."/>
            <person name="Walsh D.A."/>
            <person name="Denef V.J."/>
            <person name="McMahon K.D."/>
            <person name="Konstantinidis K.T."/>
            <person name="Eloe-Fadrosh E.A."/>
            <person name="Kyrpides N.C."/>
            <person name="Woyke T."/>
        </authorList>
    </citation>
    <scope>NUCLEOTIDE SEQUENCE</scope>
    <source>
        <strain evidence="1">GVMAG-M-3300010160-60</strain>
    </source>
</reference>
<dbReference type="AlphaFoldDB" id="A0A6C0BF30"/>
<dbReference type="EMBL" id="MN739134">
    <property type="protein sequence ID" value="QHS90391.1"/>
    <property type="molecule type" value="Genomic_DNA"/>
</dbReference>
<accession>A0A6C0BF30</accession>
<sequence length="475" mass="57309">MTEPIVIKSCTNIKLLYGISLTEYVDITDVLTEFLKTSYKILKTDNFHKIVLDPYVCQTKKLYMLVNDVLTNTLEEEGEKLDTDIYYYPEFSIRYGINEIDNVVVTDKIMEYLSKNKITTKTKINDIFDDCYKDRYKRLYIFEYDTIVNTVDEFHNYLTKNIQLIDHKIVITNEFIYELYIRELNHYCSYNEALLNYNELKTYIDKIEQLNKLHIINKIYFYEIFNFINDYPDIFENCSIEQVYKRILINPKIEYRYFCYRYMNYIRKLYVKPIFLNKECETVLIWKSKYPHIEFILRNTINKLPDWSHTIVCNIDNYELVRNVSRNISDNIKIVVINDIDMKLDKFWKNFKGNTILIYNEESCITENNISDFTEYSFISSSIENINEEILSLYVKNKTDVPSNEICKKFSETIGNFNRPWLNKKDWKQMLYNYVVIQSEETDLLNNNINNNNNSIYDTYIYDLYINDIIIKKNE</sequence>
<protein>
    <submittedName>
        <fullName evidence="1">Uncharacterized protein</fullName>
    </submittedName>
</protein>
<proteinExistence type="predicted"/>
<organism evidence="1">
    <name type="scientific">viral metagenome</name>
    <dbReference type="NCBI Taxonomy" id="1070528"/>
    <lineage>
        <taxon>unclassified sequences</taxon>
        <taxon>metagenomes</taxon>
        <taxon>organismal metagenomes</taxon>
    </lineage>
</organism>